<organism evidence="2 3">
    <name type="scientific">Bosea psychrotolerans</name>
    <dbReference type="NCBI Taxonomy" id="1871628"/>
    <lineage>
        <taxon>Bacteria</taxon>
        <taxon>Pseudomonadati</taxon>
        <taxon>Pseudomonadota</taxon>
        <taxon>Alphaproteobacteria</taxon>
        <taxon>Hyphomicrobiales</taxon>
        <taxon>Boseaceae</taxon>
        <taxon>Bosea</taxon>
    </lineage>
</organism>
<evidence type="ECO:0000313" key="3">
    <source>
        <dbReference type="Proteomes" id="UP000236919"/>
    </source>
</evidence>
<keyword evidence="3" id="KW-1185">Reference proteome</keyword>
<evidence type="ECO:0000256" key="1">
    <source>
        <dbReference type="SAM" id="SignalP"/>
    </source>
</evidence>
<name>A0A2S4MGQ8_9HYPH</name>
<evidence type="ECO:0000313" key="2">
    <source>
        <dbReference type="EMBL" id="POR53943.1"/>
    </source>
</evidence>
<sequence>MHHHHRRLRLGPLAWMRASFAGAVLVMADAARAQDGLPYSPHIPIPKPALDFEAPGDAFDQSKQDGASDADAALLEPDLSGLAAQIAASNTHGQARAPIPVDIIRKGFAARSTMAGALPERSVGFKLGADILSVSTRLIAPGGDERGRDARIDWRLARPIANAGPGFIWTISTGGGSGVLSNPEQNAKLLVGYRHQLFEHLTMTSQLSMGGNYVFAPGDGPHSTLVPEVKLSADLAALADLPWEASLDVALARQMPLVASDFETRGTAMLRLKYSLD</sequence>
<dbReference type="RefSeq" id="WP_103717172.1">
    <property type="nucleotide sequence ID" value="NZ_PQFZ01000003.1"/>
</dbReference>
<reference evidence="2 3" key="1">
    <citation type="submission" date="2018-01" db="EMBL/GenBank/DDBJ databases">
        <title>Genomic Encyclopedia of Type Strains, Phase III (KMG-III): the genomes of soil and plant-associated and newly described type strains.</title>
        <authorList>
            <person name="Whitman W."/>
        </authorList>
    </citation>
    <scope>NUCLEOTIDE SEQUENCE [LARGE SCALE GENOMIC DNA]</scope>
    <source>
        <strain evidence="2 3">1131</strain>
    </source>
</reference>
<evidence type="ECO:0008006" key="4">
    <source>
        <dbReference type="Google" id="ProtNLM"/>
    </source>
</evidence>
<keyword evidence="1" id="KW-0732">Signal</keyword>
<feature type="chain" id="PRO_5015726515" description="Outer membrane beta-barrel porin/alpha-amylase" evidence="1">
    <location>
        <begin position="34"/>
        <end position="277"/>
    </location>
</feature>
<dbReference type="Proteomes" id="UP000236919">
    <property type="component" value="Unassembled WGS sequence"/>
</dbReference>
<proteinExistence type="predicted"/>
<dbReference type="EMBL" id="PQFZ01000003">
    <property type="protein sequence ID" value="POR53943.1"/>
    <property type="molecule type" value="Genomic_DNA"/>
</dbReference>
<feature type="signal peptide" evidence="1">
    <location>
        <begin position="1"/>
        <end position="33"/>
    </location>
</feature>
<gene>
    <name evidence="2" type="ORF">CYD53_10340</name>
</gene>
<protein>
    <recommendedName>
        <fullName evidence="4">Outer membrane beta-barrel porin/alpha-amylase</fullName>
    </recommendedName>
</protein>
<accession>A0A2S4MGQ8</accession>
<comment type="caution">
    <text evidence="2">The sequence shown here is derived from an EMBL/GenBank/DDBJ whole genome shotgun (WGS) entry which is preliminary data.</text>
</comment>
<dbReference type="AlphaFoldDB" id="A0A2S4MGQ8"/>
<dbReference type="OrthoDB" id="8159059at2"/>